<evidence type="ECO:0000313" key="9">
    <source>
        <dbReference type="Proteomes" id="UP000215914"/>
    </source>
</evidence>
<dbReference type="GO" id="GO:0006865">
    <property type="term" value="P:amino acid transport"/>
    <property type="evidence" value="ECO:0007669"/>
    <property type="project" value="UniProtKB-KW"/>
</dbReference>
<keyword evidence="9" id="KW-1185">Reference proteome</keyword>
<reference evidence="8" key="1">
    <citation type="journal article" date="2017" name="Nature">
        <title>The sunflower genome provides insights into oil metabolism, flowering and Asterid evolution.</title>
        <authorList>
            <person name="Badouin H."/>
            <person name="Gouzy J."/>
            <person name="Grassa C.J."/>
            <person name="Murat F."/>
            <person name="Staton S.E."/>
            <person name="Cottret L."/>
            <person name="Lelandais-Briere C."/>
            <person name="Owens G.L."/>
            <person name="Carrere S."/>
            <person name="Mayjonade B."/>
            <person name="Legrand L."/>
            <person name="Gill N."/>
            <person name="Kane N.C."/>
            <person name="Bowers J.E."/>
            <person name="Hubner S."/>
            <person name="Bellec A."/>
            <person name="Berard A."/>
            <person name="Berges H."/>
            <person name="Blanchet N."/>
            <person name="Boniface M.C."/>
            <person name="Brunel D."/>
            <person name="Catrice O."/>
            <person name="Chaidir N."/>
            <person name="Claudel C."/>
            <person name="Donnadieu C."/>
            <person name="Faraut T."/>
            <person name="Fievet G."/>
            <person name="Helmstetter N."/>
            <person name="King M."/>
            <person name="Knapp S.J."/>
            <person name="Lai Z."/>
            <person name="Le Paslier M.C."/>
            <person name="Lippi Y."/>
            <person name="Lorenzon L."/>
            <person name="Mandel J.R."/>
            <person name="Marage G."/>
            <person name="Marchand G."/>
            <person name="Marquand E."/>
            <person name="Bret-Mestries E."/>
            <person name="Morien E."/>
            <person name="Nambeesan S."/>
            <person name="Nguyen T."/>
            <person name="Pegot-Espagnet P."/>
            <person name="Pouilly N."/>
            <person name="Raftis F."/>
            <person name="Sallet E."/>
            <person name="Schiex T."/>
            <person name="Thomas J."/>
            <person name="Vandecasteele C."/>
            <person name="Vares D."/>
            <person name="Vear F."/>
            <person name="Vautrin S."/>
            <person name="Crespi M."/>
            <person name="Mangin B."/>
            <person name="Burke J.M."/>
            <person name="Salse J."/>
            <person name="Munos S."/>
            <person name="Vincourt P."/>
            <person name="Rieseberg L.H."/>
            <person name="Langlade N.B."/>
        </authorList>
    </citation>
    <scope>NUCLEOTIDE SEQUENCE</scope>
    <source>
        <tissue evidence="8">Leaves</tissue>
    </source>
</reference>
<evidence type="ECO:0000256" key="2">
    <source>
        <dbReference type="ARBA" id="ARBA00022692"/>
    </source>
</evidence>
<dbReference type="Pfam" id="PF01490">
    <property type="entry name" value="Aa_trans"/>
    <property type="match status" value="1"/>
</dbReference>
<evidence type="ECO:0000256" key="5">
    <source>
        <dbReference type="ARBA" id="ARBA00023136"/>
    </source>
</evidence>
<proteinExistence type="predicted"/>
<protein>
    <submittedName>
        <fullName evidence="8">Amino acid transporter, transmembrane domain-containing protein</fullName>
    </submittedName>
</protein>
<reference evidence="8" key="2">
    <citation type="submission" date="2020-06" db="EMBL/GenBank/DDBJ databases">
        <title>Helianthus annuus Genome sequencing and assembly Release 2.</title>
        <authorList>
            <person name="Gouzy J."/>
            <person name="Langlade N."/>
            <person name="Munos S."/>
        </authorList>
    </citation>
    <scope>NUCLEOTIDE SEQUENCE</scope>
    <source>
        <tissue evidence="8">Leaves</tissue>
    </source>
</reference>
<gene>
    <name evidence="8" type="ORF">HanXRQr2_Chr05g0210781</name>
</gene>
<comment type="caution">
    <text evidence="8">The sequence shown here is derived from an EMBL/GenBank/DDBJ whole genome shotgun (WGS) entry which is preliminary data.</text>
</comment>
<evidence type="ECO:0000256" key="3">
    <source>
        <dbReference type="ARBA" id="ARBA00022970"/>
    </source>
</evidence>
<organism evidence="8 9">
    <name type="scientific">Helianthus annuus</name>
    <name type="common">Common sunflower</name>
    <dbReference type="NCBI Taxonomy" id="4232"/>
    <lineage>
        <taxon>Eukaryota</taxon>
        <taxon>Viridiplantae</taxon>
        <taxon>Streptophyta</taxon>
        <taxon>Embryophyta</taxon>
        <taxon>Tracheophyta</taxon>
        <taxon>Spermatophyta</taxon>
        <taxon>Magnoliopsida</taxon>
        <taxon>eudicotyledons</taxon>
        <taxon>Gunneridae</taxon>
        <taxon>Pentapetalae</taxon>
        <taxon>asterids</taxon>
        <taxon>campanulids</taxon>
        <taxon>Asterales</taxon>
        <taxon>Asteraceae</taxon>
        <taxon>Asteroideae</taxon>
        <taxon>Heliantheae alliance</taxon>
        <taxon>Heliantheae</taxon>
        <taxon>Helianthus</taxon>
    </lineage>
</organism>
<accession>A0A9K3IZ55</accession>
<sequence>MESSGSKNQFRRRRLTYWIMIFAFVHLLLSHLSSFKSIITSISLAAAVMSIRYLTTLHVYAQTTPV</sequence>
<evidence type="ECO:0000259" key="7">
    <source>
        <dbReference type="Pfam" id="PF01490"/>
    </source>
</evidence>
<dbReference type="GO" id="GO:0016020">
    <property type="term" value="C:membrane"/>
    <property type="evidence" value="ECO:0007669"/>
    <property type="project" value="UniProtKB-SubCell"/>
</dbReference>
<dbReference type="EMBL" id="MNCJ02000320">
    <property type="protein sequence ID" value="KAF5805559.1"/>
    <property type="molecule type" value="Genomic_DNA"/>
</dbReference>
<keyword evidence="5 6" id="KW-0472">Membrane</keyword>
<dbReference type="Gramene" id="mRNA:HanXRQr2_Chr05g0210781">
    <property type="protein sequence ID" value="mRNA:HanXRQr2_Chr05g0210781"/>
    <property type="gene ID" value="HanXRQr2_Chr05g0210781"/>
</dbReference>
<dbReference type="InterPro" id="IPR013057">
    <property type="entry name" value="AA_transpt_TM"/>
</dbReference>
<feature type="transmembrane region" description="Helical" evidence="6">
    <location>
        <begin position="38"/>
        <end position="61"/>
    </location>
</feature>
<keyword evidence="2 6" id="KW-0812">Transmembrane</keyword>
<evidence type="ECO:0000256" key="4">
    <source>
        <dbReference type="ARBA" id="ARBA00022989"/>
    </source>
</evidence>
<keyword evidence="3" id="KW-0813">Transport</keyword>
<name>A0A9K3IZ55_HELAN</name>
<evidence type="ECO:0000313" key="8">
    <source>
        <dbReference type="EMBL" id="KAF5805559.1"/>
    </source>
</evidence>
<keyword evidence="4 6" id="KW-1133">Transmembrane helix</keyword>
<feature type="transmembrane region" description="Helical" evidence="6">
    <location>
        <begin position="15"/>
        <end position="32"/>
    </location>
</feature>
<keyword evidence="3" id="KW-0029">Amino-acid transport</keyword>
<dbReference type="Proteomes" id="UP000215914">
    <property type="component" value="Unassembled WGS sequence"/>
</dbReference>
<evidence type="ECO:0000256" key="1">
    <source>
        <dbReference type="ARBA" id="ARBA00004370"/>
    </source>
</evidence>
<evidence type="ECO:0000256" key="6">
    <source>
        <dbReference type="SAM" id="Phobius"/>
    </source>
</evidence>
<feature type="domain" description="Amino acid transporter transmembrane" evidence="7">
    <location>
        <begin position="11"/>
        <end position="61"/>
    </location>
</feature>
<dbReference type="AlphaFoldDB" id="A0A9K3IZ55"/>
<comment type="subcellular location">
    <subcellularLocation>
        <location evidence="1">Membrane</location>
    </subcellularLocation>
</comment>